<dbReference type="EMBL" id="JAKZEL010000009">
    <property type="protein sequence ID" value="KAI4540048.1"/>
    <property type="molecule type" value="Genomic_DNA"/>
</dbReference>
<evidence type="ECO:0000313" key="2">
    <source>
        <dbReference type="EMBL" id="KAI4540048.1"/>
    </source>
</evidence>
<dbReference type="AlphaFoldDB" id="A0AAD4U429"/>
<evidence type="ECO:0000256" key="1">
    <source>
        <dbReference type="SAM" id="MobiDB-lite"/>
    </source>
</evidence>
<feature type="region of interest" description="Disordered" evidence="1">
    <location>
        <begin position="1"/>
        <end position="90"/>
    </location>
</feature>
<feature type="compositionally biased region" description="Basic and acidic residues" evidence="1">
    <location>
        <begin position="63"/>
        <end position="75"/>
    </location>
</feature>
<accession>A0AAD4U429</accession>
<reference evidence="2" key="1">
    <citation type="submission" date="2022-03" db="EMBL/GenBank/DDBJ databases">
        <title>Genomic analyses of argali, domestic sheep and their hybrids provide insights into chromosomal evolution, heterosis and genetic basis of agronomic traits.</title>
        <authorList>
            <person name="Li M."/>
        </authorList>
    </citation>
    <scope>NUCLEOTIDE SEQUENCE</scope>
    <source>
        <strain evidence="2">CAU-MHL-2022a</strain>
        <tissue evidence="2">Skin</tissue>
    </source>
</reference>
<dbReference type="Proteomes" id="UP001214576">
    <property type="component" value="Unassembled WGS sequence"/>
</dbReference>
<gene>
    <name evidence="2" type="ORF">MG293_009089</name>
</gene>
<evidence type="ECO:0000313" key="3">
    <source>
        <dbReference type="Proteomes" id="UP001214576"/>
    </source>
</evidence>
<keyword evidence="3" id="KW-1185">Reference proteome</keyword>
<comment type="caution">
    <text evidence="2">The sequence shown here is derived from an EMBL/GenBank/DDBJ whole genome shotgun (WGS) entry which is preliminary data.</text>
</comment>
<proteinExistence type="predicted"/>
<name>A0AAD4U429_OVIAM</name>
<organism evidence="2 3">
    <name type="scientific">Ovis ammon polii</name>
    <dbReference type="NCBI Taxonomy" id="230172"/>
    <lineage>
        <taxon>Eukaryota</taxon>
        <taxon>Metazoa</taxon>
        <taxon>Chordata</taxon>
        <taxon>Craniata</taxon>
        <taxon>Vertebrata</taxon>
        <taxon>Euteleostomi</taxon>
        <taxon>Mammalia</taxon>
        <taxon>Eutheria</taxon>
        <taxon>Laurasiatheria</taxon>
        <taxon>Artiodactyla</taxon>
        <taxon>Ruminantia</taxon>
        <taxon>Pecora</taxon>
        <taxon>Bovidae</taxon>
        <taxon>Caprinae</taxon>
        <taxon>Ovis</taxon>
    </lineage>
</organism>
<sequence>MRQSTCNSQKRNSSEQSLPCQRQLYKNQVTARPGVPARETGASRSAAALAQPTALKKKATLKTQDKSIQSRERHSGRQSTNTFLEHENKN</sequence>
<feature type="compositionally biased region" description="Polar residues" evidence="1">
    <location>
        <begin position="1"/>
        <end position="30"/>
    </location>
</feature>
<protein>
    <submittedName>
        <fullName evidence="2">Uncharacterized protein</fullName>
    </submittedName>
</protein>